<keyword evidence="1" id="KW-0732">Signal</keyword>
<organism evidence="2 3">
    <name type="scientific">Rosa chinensis</name>
    <name type="common">China rose</name>
    <dbReference type="NCBI Taxonomy" id="74649"/>
    <lineage>
        <taxon>Eukaryota</taxon>
        <taxon>Viridiplantae</taxon>
        <taxon>Streptophyta</taxon>
        <taxon>Embryophyta</taxon>
        <taxon>Tracheophyta</taxon>
        <taxon>Spermatophyta</taxon>
        <taxon>Magnoliopsida</taxon>
        <taxon>eudicotyledons</taxon>
        <taxon>Gunneridae</taxon>
        <taxon>Pentapetalae</taxon>
        <taxon>rosids</taxon>
        <taxon>fabids</taxon>
        <taxon>Rosales</taxon>
        <taxon>Rosaceae</taxon>
        <taxon>Rosoideae</taxon>
        <taxon>Rosoideae incertae sedis</taxon>
        <taxon>Rosa</taxon>
    </lineage>
</organism>
<dbReference type="Gramene" id="PRQ43790">
    <property type="protein sequence ID" value="PRQ43790"/>
    <property type="gene ID" value="RchiOBHm_Chr3g0472181"/>
</dbReference>
<comment type="caution">
    <text evidence="2">The sequence shown here is derived from an EMBL/GenBank/DDBJ whole genome shotgun (WGS) entry which is preliminary data.</text>
</comment>
<gene>
    <name evidence="2" type="ORF">RchiOBHm_Chr3g0472181</name>
</gene>
<reference evidence="2 3" key="1">
    <citation type="journal article" date="2018" name="Nat. Genet.">
        <title>The Rosa genome provides new insights in the design of modern roses.</title>
        <authorList>
            <person name="Bendahmane M."/>
        </authorList>
    </citation>
    <scope>NUCLEOTIDE SEQUENCE [LARGE SCALE GENOMIC DNA]</scope>
    <source>
        <strain evidence="3">cv. Old Blush</strain>
    </source>
</reference>
<dbReference type="Proteomes" id="UP000238479">
    <property type="component" value="Chromosome 3"/>
</dbReference>
<evidence type="ECO:0000256" key="1">
    <source>
        <dbReference type="SAM" id="SignalP"/>
    </source>
</evidence>
<name>A0A2P6RBJ8_ROSCH</name>
<evidence type="ECO:0000313" key="3">
    <source>
        <dbReference type="Proteomes" id="UP000238479"/>
    </source>
</evidence>
<feature type="chain" id="PRO_5015168827" description="Secreted protein" evidence="1">
    <location>
        <begin position="20"/>
        <end position="75"/>
    </location>
</feature>
<protein>
    <recommendedName>
        <fullName evidence="4">Secreted protein</fullName>
    </recommendedName>
</protein>
<proteinExistence type="predicted"/>
<dbReference type="EMBL" id="PDCK01000041">
    <property type="protein sequence ID" value="PRQ43790.1"/>
    <property type="molecule type" value="Genomic_DNA"/>
</dbReference>
<keyword evidence="3" id="KW-1185">Reference proteome</keyword>
<accession>A0A2P6RBJ8</accession>
<evidence type="ECO:0000313" key="2">
    <source>
        <dbReference type="EMBL" id="PRQ43790.1"/>
    </source>
</evidence>
<sequence>MRPRRWMIRAAAWILESSAVKQAMCSGMQRTGDGIKRSCTGTVHDGDRVWVCSSNPARPYFLGFCSWRCWAFNLD</sequence>
<dbReference type="AlphaFoldDB" id="A0A2P6RBJ8"/>
<evidence type="ECO:0008006" key="4">
    <source>
        <dbReference type="Google" id="ProtNLM"/>
    </source>
</evidence>
<feature type="signal peptide" evidence="1">
    <location>
        <begin position="1"/>
        <end position="19"/>
    </location>
</feature>